<evidence type="ECO:0000313" key="2">
    <source>
        <dbReference type="Proteomes" id="UP000887013"/>
    </source>
</evidence>
<organism evidence="1 2">
    <name type="scientific">Nephila pilipes</name>
    <name type="common">Giant wood spider</name>
    <name type="synonym">Nephila maculata</name>
    <dbReference type="NCBI Taxonomy" id="299642"/>
    <lineage>
        <taxon>Eukaryota</taxon>
        <taxon>Metazoa</taxon>
        <taxon>Ecdysozoa</taxon>
        <taxon>Arthropoda</taxon>
        <taxon>Chelicerata</taxon>
        <taxon>Arachnida</taxon>
        <taxon>Araneae</taxon>
        <taxon>Araneomorphae</taxon>
        <taxon>Entelegynae</taxon>
        <taxon>Araneoidea</taxon>
        <taxon>Nephilidae</taxon>
        <taxon>Nephila</taxon>
    </lineage>
</organism>
<comment type="caution">
    <text evidence="1">The sequence shown here is derived from an EMBL/GenBank/DDBJ whole genome shotgun (WGS) entry which is preliminary data.</text>
</comment>
<dbReference type="AlphaFoldDB" id="A0A8X6Q1G5"/>
<protein>
    <submittedName>
        <fullName evidence="1">Uncharacterized protein</fullName>
    </submittedName>
</protein>
<accession>A0A8X6Q1G5</accession>
<evidence type="ECO:0000313" key="1">
    <source>
        <dbReference type="EMBL" id="GFU01110.1"/>
    </source>
</evidence>
<dbReference type="Proteomes" id="UP000887013">
    <property type="component" value="Unassembled WGS sequence"/>
</dbReference>
<dbReference type="EMBL" id="BMAW01027213">
    <property type="protein sequence ID" value="GFU01110.1"/>
    <property type="molecule type" value="Genomic_DNA"/>
</dbReference>
<gene>
    <name evidence="1" type="ORF">NPIL_625811</name>
</gene>
<name>A0A8X6Q1G5_NEPPI</name>
<sequence length="85" mass="9744">MVIVVSRSHAEYLSYSTRILLTEWDNKYSSANVERYSESCRVWLFGGLSGPIIGPNNQDNVTTQEPTVPSRLQTCLLQLEWYTTE</sequence>
<reference evidence="1" key="1">
    <citation type="submission" date="2020-08" db="EMBL/GenBank/DDBJ databases">
        <title>Multicomponent nature underlies the extraordinary mechanical properties of spider dragline silk.</title>
        <authorList>
            <person name="Kono N."/>
            <person name="Nakamura H."/>
            <person name="Mori M."/>
            <person name="Yoshida Y."/>
            <person name="Ohtoshi R."/>
            <person name="Malay A.D."/>
            <person name="Moran D.A.P."/>
            <person name="Tomita M."/>
            <person name="Numata K."/>
            <person name="Arakawa K."/>
        </authorList>
    </citation>
    <scope>NUCLEOTIDE SEQUENCE</scope>
</reference>
<proteinExistence type="predicted"/>
<keyword evidence="2" id="KW-1185">Reference proteome</keyword>